<organism evidence="2 3">
    <name type="scientific">Micromonospora cremea</name>
    <dbReference type="NCBI Taxonomy" id="709881"/>
    <lineage>
        <taxon>Bacteria</taxon>
        <taxon>Bacillati</taxon>
        <taxon>Actinomycetota</taxon>
        <taxon>Actinomycetes</taxon>
        <taxon>Micromonosporales</taxon>
        <taxon>Micromonosporaceae</taxon>
        <taxon>Micromonospora</taxon>
    </lineage>
</organism>
<evidence type="ECO:0000313" key="2">
    <source>
        <dbReference type="EMBL" id="SIM49247.1"/>
    </source>
</evidence>
<sequence length="161" mass="16338">MRHGGRWTTAMLITMGLASAGCASAASTATDGHTESPVSVMAIPGKDVKKVILTAQAAQRLDIQTVTIGAAQTAPTGAPSPSPDMPATVVPYAAVLYDPNGETWVYAVPQPLSYVRQKVVVVTVGGADGTEAVLSEAPPAGTMIVTTGVMELYGAELGVGK</sequence>
<protein>
    <submittedName>
        <fullName evidence="2">Uncharacterized protein</fullName>
    </submittedName>
</protein>
<dbReference type="OrthoDB" id="3823490at2"/>
<dbReference type="STRING" id="709881.SAMN04489832_0247"/>
<evidence type="ECO:0000256" key="1">
    <source>
        <dbReference type="SAM" id="SignalP"/>
    </source>
</evidence>
<proteinExistence type="predicted"/>
<dbReference type="PROSITE" id="PS51257">
    <property type="entry name" value="PROKAR_LIPOPROTEIN"/>
    <property type="match status" value="1"/>
</dbReference>
<dbReference type="Proteomes" id="UP000185124">
    <property type="component" value="Unassembled WGS sequence"/>
</dbReference>
<dbReference type="AlphaFoldDB" id="A0A1N5TLW9"/>
<gene>
    <name evidence="2" type="ORF">SAMN04489832_0247</name>
</gene>
<keyword evidence="1" id="KW-0732">Signal</keyword>
<evidence type="ECO:0000313" key="3">
    <source>
        <dbReference type="Proteomes" id="UP000185124"/>
    </source>
</evidence>
<keyword evidence="3" id="KW-1185">Reference proteome</keyword>
<reference evidence="3" key="1">
    <citation type="submission" date="2016-12" db="EMBL/GenBank/DDBJ databases">
        <authorList>
            <person name="Varghese N."/>
            <person name="Submissions S."/>
        </authorList>
    </citation>
    <scope>NUCLEOTIDE SEQUENCE [LARGE SCALE GENOMIC DNA]</scope>
    <source>
        <strain evidence="3">DSM 45599</strain>
    </source>
</reference>
<name>A0A1N5TLW9_9ACTN</name>
<accession>A0A1N5TLW9</accession>
<dbReference type="EMBL" id="FSQT01000001">
    <property type="protein sequence ID" value="SIM49247.1"/>
    <property type="molecule type" value="Genomic_DNA"/>
</dbReference>
<feature type="signal peptide" evidence="1">
    <location>
        <begin position="1"/>
        <end position="25"/>
    </location>
</feature>
<feature type="chain" id="PRO_5012997842" evidence="1">
    <location>
        <begin position="26"/>
        <end position="161"/>
    </location>
</feature>